<dbReference type="Pfam" id="PF06415">
    <property type="entry name" value="iPGM_N"/>
    <property type="match status" value="1"/>
</dbReference>
<feature type="binding site" evidence="7 10">
    <location>
        <position position="405"/>
    </location>
    <ligand>
        <name>Mn(2+)</name>
        <dbReference type="ChEBI" id="CHEBI:29035"/>
        <label>1</label>
    </ligand>
</feature>
<feature type="binding site" evidence="7 9">
    <location>
        <begin position="261"/>
        <end position="264"/>
    </location>
    <ligand>
        <name>substrate</name>
    </ligand>
</feature>
<keyword evidence="4 7" id="KW-0324">Glycolysis</keyword>
<dbReference type="CDD" id="cd16010">
    <property type="entry name" value="iPGM"/>
    <property type="match status" value="1"/>
</dbReference>
<feature type="binding site" evidence="7 9">
    <location>
        <position position="188"/>
    </location>
    <ligand>
        <name>substrate</name>
    </ligand>
</feature>
<keyword evidence="6 7" id="KW-0413">Isomerase</keyword>
<comment type="catalytic activity">
    <reaction evidence="7">
        <text>(2R)-2-phosphoglycerate = (2R)-3-phosphoglycerate</text>
        <dbReference type="Rhea" id="RHEA:15901"/>
        <dbReference type="ChEBI" id="CHEBI:58272"/>
        <dbReference type="ChEBI" id="CHEBI:58289"/>
        <dbReference type="EC" id="5.4.2.12"/>
    </reaction>
</comment>
<organism evidence="13">
    <name type="scientific">Pyropia kanakaensis</name>
    <dbReference type="NCBI Taxonomy" id="139729"/>
    <lineage>
        <taxon>Eukaryota</taxon>
        <taxon>Rhodophyta</taxon>
        <taxon>Bangiophyceae</taxon>
        <taxon>Bangiales</taxon>
        <taxon>Bangiaceae</taxon>
        <taxon>Pyropia</taxon>
    </lineage>
</organism>
<name>A0A059XLT8_9RHOD</name>
<feature type="active site" description="Phosphoserine intermediate" evidence="7 8">
    <location>
        <position position="65"/>
    </location>
</feature>
<dbReference type="InterPro" id="IPR017850">
    <property type="entry name" value="Alkaline_phosphatase_core_sf"/>
</dbReference>
<dbReference type="GO" id="GO:0004619">
    <property type="term" value="F:phosphoglycerate mutase activity"/>
    <property type="evidence" value="ECO:0007669"/>
    <property type="project" value="UniProtKB-UniRule"/>
</dbReference>
<dbReference type="SUPFAM" id="SSF53649">
    <property type="entry name" value="Alkaline phosphatase-like"/>
    <property type="match status" value="1"/>
</dbReference>
<feature type="binding site" evidence="7 10">
    <location>
        <position position="65"/>
    </location>
    <ligand>
        <name>Mn(2+)</name>
        <dbReference type="ChEBI" id="CHEBI:29035"/>
        <label>2</label>
    </ligand>
</feature>
<feature type="binding site" evidence="7 9">
    <location>
        <position position="126"/>
    </location>
    <ligand>
        <name>substrate</name>
    </ligand>
</feature>
<dbReference type="Gene3D" id="3.40.1450.10">
    <property type="entry name" value="BPG-independent phosphoglycerate mutase, domain B"/>
    <property type="match status" value="1"/>
</dbReference>
<evidence type="ECO:0000259" key="12">
    <source>
        <dbReference type="Pfam" id="PF06415"/>
    </source>
</evidence>
<dbReference type="PIRSF" id="PIRSF001492">
    <property type="entry name" value="IPGAM"/>
    <property type="match status" value="1"/>
</dbReference>
<dbReference type="PANTHER" id="PTHR31637">
    <property type="entry name" value="2,3-BISPHOSPHOGLYCERATE-INDEPENDENT PHOSPHOGLYCERATE MUTASE"/>
    <property type="match status" value="1"/>
</dbReference>
<dbReference type="UniPathway" id="UPA00109">
    <property type="reaction ID" value="UER00186"/>
</dbReference>
<evidence type="ECO:0000256" key="4">
    <source>
        <dbReference type="ARBA" id="ARBA00023152"/>
    </source>
</evidence>
<keyword evidence="3 7" id="KW-0479">Metal-binding</keyword>
<dbReference type="EMBL" id="KJ776836">
    <property type="protein sequence ID" value="AIA21405.1"/>
    <property type="molecule type" value="Genomic_DNA"/>
</dbReference>
<dbReference type="HAMAP" id="MF_01038">
    <property type="entry name" value="GpmI"/>
    <property type="match status" value="1"/>
</dbReference>
<dbReference type="AlphaFoldDB" id="A0A059XLT8"/>
<feature type="binding site" evidence="7 10">
    <location>
        <position position="460"/>
    </location>
    <ligand>
        <name>Mn(2+)</name>
        <dbReference type="ChEBI" id="CHEBI:29035"/>
        <label>1</label>
    </ligand>
</feature>
<protein>
    <recommendedName>
        <fullName evidence="7">2,3-bisphosphoglycerate-independent phosphoglycerate mutase</fullName>
        <shortName evidence="7">BPG-independent PGAM</shortName>
        <shortName evidence="7">Phosphoglyceromutase</shortName>
        <shortName evidence="7">iPGM</shortName>
        <ecNumber evidence="7">5.4.2.12</ecNumber>
    </recommendedName>
</protein>
<comment type="function">
    <text evidence="7">Catalyzes the interconversion of 2-phosphoglycerate and 3-phosphoglycerate.</text>
</comment>
<proteinExistence type="inferred from homology"/>
<dbReference type="InterPro" id="IPR036646">
    <property type="entry name" value="PGAM_B_sf"/>
</dbReference>
<dbReference type="SUPFAM" id="SSF64158">
    <property type="entry name" value="2,3-Bisphosphoglycerate-independent phosphoglycerate mutase, substrate-binding domain"/>
    <property type="match status" value="1"/>
</dbReference>
<dbReference type="EC" id="5.4.2.12" evidence="7"/>
<feature type="binding site" evidence="7 10">
    <location>
        <position position="401"/>
    </location>
    <ligand>
        <name>Mn(2+)</name>
        <dbReference type="ChEBI" id="CHEBI:29035"/>
        <label>1</label>
    </ligand>
</feature>
<feature type="domain" description="Metalloenzyme" evidence="11">
    <location>
        <begin position="8"/>
        <end position="507"/>
    </location>
</feature>
<comment type="cofactor">
    <cofactor evidence="7">
        <name>Mn(2+)</name>
        <dbReference type="ChEBI" id="CHEBI:29035"/>
    </cofactor>
    <text evidence="7">Binds 2 manganese ions per subunit.</text>
</comment>
<evidence type="ECO:0000313" key="13">
    <source>
        <dbReference type="EMBL" id="AIA21405.1"/>
    </source>
</evidence>
<sequence length="536" mass="59267">MKKKTVHPIVLAILDGWGHTNVEQGNAIKIAKTPTIDSLIQAYPNTLLVASGQEVGLPKGQMGNSEVGHTTIGGGRVIQQELVKIGNAIADKSFFNNSQLNAACEYANHNKTSLHLIGLCSTGGVHSHIDHLLALIDLADSKQVPNLYLHLITDGRDTSSHSAKYFLKIVADHIKYKQFATISTISGRYYAMDRDFRWSRTQSAYNIFTSHNSAMLNQNLSYSDLIDNYYNKGISDEFIPPSRINVGSINDDDAIIFFNFRPDRMRQIVQSFVQKPFKCFATKPLNNLYIATFTNYDSSLNTSIAFHPHILNNFLGEVLYKYGLKQFRVSETEKYAHVTYFFNGGLEEPFPGEDRELVSSPAVTTYDLSPDMSAELVTQKSISAINKAIYSCIVINYANADMLGHTGKLKETIQSIETVDKCISELLDTVSKLDGTLIITADHGNAECMFTSEGHPCTSHTTNLVPLILIEGEQEAISGHGGQVKLRSNGSIADIAPTILDILRLKKPPEMTGESLIINSTYETRTIDKTCIKLGD</sequence>
<dbReference type="Gene3D" id="3.40.720.10">
    <property type="entry name" value="Alkaline Phosphatase, subunit A"/>
    <property type="match status" value="1"/>
</dbReference>
<reference evidence="13" key="1">
    <citation type="journal article" date="2014" name="Sci. Rep.">
        <title>Minimally destructive sampling of type specimens of Pyropia (Bangiales, Rhodophyta) recovers complete plastid and mitochondrial genomes.</title>
        <authorList>
            <person name="Hughey J.R."/>
            <person name="Gabrielson P.W."/>
            <person name="Rohmer L."/>
            <person name="Tortolani J."/>
            <person name="Silva M."/>
            <person name="Miller K.A."/>
            <person name="Young J.D."/>
            <person name="Martell C."/>
            <person name="Ruediger E."/>
        </authorList>
    </citation>
    <scope>NUCLEOTIDE SEQUENCE</scope>
</reference>
<comment type="pathway">
    <text evidence="1 7">Carbohydrate degradation; glycolysis; pyruvate from D-glyceraldehyde 3-phosphate: step 3/5.</text>
</comment>
<feature type="domain" description="BPG-independent PGAM N-terminal" evidence="12">
    <location>
        <begin position="85"/>
        <end position="297"/>
    </location>
</feature>
<keyword evidence="13" id="KW-0934">Plastid</keyword>
<dbReference type="NCBIfam" id="TIGR01307">
    <property type="entry name" value="pgm_bpd_ind"/>
    <property type="match status" value="1"/>
</dbReference>
<dbReference type="InterPro" id="IPR011258">
    <property type="entry name" value="BPG-indep_PGM_N"/>
</dbReference>
<evidence type="ECO:0000256" key="7">
    <source>
        <dbReference type="HAMAP-Rule" id="MF_01038"/>
    </source>
</evidence>
<dbReference type="InterPro" id="IPR005995">
    <property type="entry name" value="Pgm_bpd_ind"/>
</dbReference>
<dbReference type="PANTHER" id="PTHR31637:SF0">
    <property type="entry name" value="2,3-BISPHOSPHOGLYCERATE-INDEPENDENT PHOSPHOGLYCERATE MUTASE"/>
    <property type="match status" value="1"/>
</dbReference>
<evidence type="ECO:0000256" key="6">
    <source>
        <dbReference type="ARBA" id="ARBA00023235"/>
    </source>
</evidence>
<evidence type="ECO:0000259" key="11">
    <source>
        <dbReference type="Pfam" id="PF01676"/>
    </source>
</evidence>
<evidence type="ECO:0000256" key="10">
    <source>
        <dbReference type="PIRSR" id="PIRSR001492-3"/>
    </source>
</evidence>
<evidence type="ECO:0000256" key="2">
    <source>
        <dbReference type="ARBA" id="ARBA00008819"/>
    </source>
</evidence>
<feature type="binding site" evidence="7 9">
    <location>
        <position position="194"/>
    </location>
    <ligand>
        <name>substrate</name>
    </ligand>
</feature>
<feature type="binding site" evidence="7 9">
    <location>
        <begin position="156"/>
        <end position="157"/>
    </location>
    <ligand>
        <name>substrate</name>
    </ligand>
</feature>
<geneLocation type="plastid" evidence="13"/>
<evidence type="ECO:0000256" key="5">
    <source>
        <dbReference type="ARBA" id="ARBA00023211"/>
    </source>
</evidence>
<dbReference type="GO" id="GO:0005829">
    <property type="term" value="C:cytosol"/>
    <property type="evidence" value="ECO:0007669"/>
    <property type="project" value="TreeGrafter"/>
</dbReference>
<dbReference type="Pfam" id="PF01676">
    <property type="entry name" value="Metalloenzyme"/>
    <property type="match status" value="1"/>
</dbReference>
<dbReference type="FunFam" id="3.40.1450.10:FF:000002">
    <property type="entry name" value="2,3-bisphosphoglycerate-independent phosphoglycerate mutase"/>
    <property type="match status" value="1"/>
</dbReference>
<evidence type="ECO:0000256" key="8">
    <source>
        <dbReference type="PIRSR" id="PIRSR001492-1"/>
    </source>
</evidence>
<dbReference type="GO" id="GO:0006096">
    <property type="term" value="P:glycolytic process"/>
    <property type="evidence" value="ECO:0007669"/>
    <property type="project" value="UniProtKB-UniRule"/>
</dbReference>
<dbReference type="GO" id="GO:0030145">
    <property type="term" value="F:manganese ion binding"/>
    <property type="evidence" value="ECO:0007669"/>
    <property type="project" value="UniProtKB-UniRule"/>
</dbReference>
<dbReference type="GO" id="GO:0006007">
    <property type="term" value="P:glucose catabolic process"/>
    <property type="evidence" value="ECO:0007669"/>
    <property type="project" value="InterPro"/>
</dbReference>
<gene>
    <name evidence="13" type="primary">pgmA</name>
    <name evidence="7" type="synonym">gpmI</name>
</gene>
<feature type="binding site" evidence="7 10">
    <location>
        <position position="15"/>
    </location>
    <ligand>
        <name>Mn(2+)</name>
        <dbReference type="ChEBI" id="CHEBI:29035"/>
        <label>2</label>
    </ligand>
</feature>
<feature type="binding site" evidence="7 10">
    <location>
        <position position="443"/>
    </location>
    <ligand>
        <name>Mn(2+)</name>
        <dbReference type="ChEBI" id="CHEBI:29035"/>
        <label>2</label>
    </ligand>
</feature>
<keyword evidence="5 7" id="KW-0464">Manganese</keyword>
<comment type="similarity">
    <text evidence="2 7">Belongs to the BPG-independent phosphoglycerate mutase family.</text>
</comment>
<feature type="binding site" evidence="7 10">
    <location>
        <position position="442"/>
    </location>
    <ligand>
        <name>Mn(2+)</name>
        <dbReference type="ChEBI" id="CHEBI:29035"/>
        <label>2</label>
    </ligand>
</feature>
<dbReference type="InterPro" id="IPR006124">
    <property type="entry name" value="Metalloenzyme"/>
</dbReference>
<evidence type="ECO:0000256" key="3">
    <source>
        <dbReference type="ARBA" id="ARBA00022723"/>
    </source>
</evidence>
<accession>A0A059XLT8</accession>
<feature type="binding site" evidence="7 9">
    <location>
        <position position="334"/>
    </location>
    <ligand>
        <name>substrate</name>
    </ligand>
</feature>
<evidence type="ECO:0000256" key="1">
    <source>
        <dbReference type="ARBA" id="ARBA00004798"/>
    </source>
</evidence>
<evidence type="ECO:0000256" key="9">
    <source>
        <dbReference type="PIRSR" id="PIRSR001492-2"/>
    </source>
</evidence>